<organism evidence="1 2">
    <name type="scientific">Microcystis aeruginosa NIES-4325</name>
    <dbReference type="NCBI Taxonomy" id="2569534"/>
    <lineage>
        <taxon>Bacteria</taxon>
        <taxon>Bacillati</taxon>
        <taxon>Cyanobacteriota</taxon>
        <taxon>Cyanophyceae</taxon>
        <taxon>Oscillatoriophycideae</taxon>
        <taxon>Chroococcales</taxon>
        <taxon>Microcystaceae</taxon>
        <taxon>Microcystis</taxon>
    </lineage>
</organism>
<gene>
    <name evidence="1" type="ORF">MiAbW_03629</name>
</gene>
<dbReference type="EMBL" id="BJKP01000084">
    <property type="protein sequence ID" value="GEA29047.1"/>
    <property type="molecule type" value="Genomic_DNA"/>
</dbReference>
<dbReference type="AlphaFoldDB" id="A0A5J4FDG1"/>
<evidence type="ECO:0000313" key="2">
    <source>
        <dbReference type="Proteomes" id="UP000376575"/>
    </source>
</evidence>
<comment type="caution">
    <text evidence="1">The sequence shown here is derived from an EMBL/GenBank/DDBJ whole genome shotgun (WGS) entry which is preliminary data.</text>
</comment>
<sequence length="71" mass="7317">MCLPPKNGGLPIIASAFVQSVNKASAQIILPSKVSKGKEASVKLNLSIATFLAIIKVTRANSTAKGLISIP</sequence>
<dbReference type="Proteomes" id="UP000376575">
    <property type="component" value="Unassembled WGS sequence"/>
</dbReference>
<name>A0A5J4FDG1_MICAE</name>
<evidence type="ECO:0000313" key="1">
    <source>
        <dbReference type="EMBL" id="GEA29047.1"/>
    </source>
</evidence>
<protein>
    <submittedName>
        <fullName evidence="1">Uncharacterized protein</fullName>
    </submittedName>
</protein>
<proteinExistence type="predicted"/>
<reference evidence="1 2" key="1">
    <citation type="journal article" date="2019" name="FEMS Microbiol. Lett.">
        <title>A novel salt-tolerant genotype illuminates the sucrose gene evolution in freshwater bloom-forming cyanobacterium Microcystis aeruginosa.</title>
        <authorList>
            <person name="Tanabe Y."/>
            <person name="Yamaguchi H."/>
            <person name="Sano T."/>
            <person name="Kawachi M."/>
        </authorList>
    </citation>
    <scope>NUCLEOTIDE SEQUENCE [LARGE SCALE GENOMIC DNA]</scope>
    <source>
        <strain evidence="1 2">NIES-4325</strain>
    </source>
</reference>
<accession>A0A5J4FDG1</accession>